<protein>
    <submittedName>
        <fullName evidence="2">SDR family oxidoreductase</fullName>
    </submittedName>
</protein>
<dbReference type="Proteomes" id="UP000675409">
    <property type="component" value="Unassembled WGS sequence"/>
</dbReference>
<evidence type="ECO:0000259" key="1">
    <source>
        <dbReference type="Pfam" id="PF05368"/>
    </source>
</evidence>
<dbReference type="PANTHER" id="PTHR43162:SF1">
    <property type="entry name" value="PRESTALK A DIFFERENTIATION PROTEIN A"/>
    <property type="match status" value="1"/>
</dbReference>
<dbReference type="Gene3D" id="3.90.25.10">
    <property type="entry name" value="UDP-galactose 4-epimerase, domain 1"/>
    <property type="match status" value="1"/>
</dbReference>
<sequence length="282" mass="29739">MRTNQHPTIAITGSTGHIGGGVVEHLRGSGLPLRLVVRDAGRAPAGAGDVVEAPYGDRAAATEALRGAGVLFMVSASESADRLEQHLTFIDAAAAAGVRHVVYTSFLGAGPHATFTLARTHWATEQHLRASSMSWTFLRNSFYLDVFPLFAGQEGVIRGPGGDGRVGAVARADVARVAATILADASVHEGRTYDLTGPQALTLAEMARVIAQETGRATAYHDETLEEAYASRQTYGAPDWQVEAWVSTYTAIAAGELDVVTDTVERLTGTPPMSLADVLRSA</sequence>
<keyword evidence="3" id="KW-1185">Reference proteome</keyword>
<gene>
    <name evidence="2" type="ORF">HGK34_18410</name>
</gene>
<accession>A0ABS1LPL6</accession>
<comment type="caution">
    <text evidence="2">The sequence shown here is derived from an EMBL/GenBank/DDBJ whole genome shotgun (WGS) entry which is preliminary data.</text>
</comment>
<dbReference type="PANTHER" id="PTHR43162">
    <property type="match status" value="1"/>
</dbReference>
<dbReference type="CDD" id="cd05269">
    <property type="entry name" value="TMR_SDR_a"/>
    <property type="match status" value="1"/>
</dbReference>
<dbReference type="Pfam" id="PF05368">
    <property type="entry name" value="NmrA"/>
    <property type="match status" value="1"/>
</dbReference>
<organism evidence="2 3">
    <name type="scientific">Myceligenerans indicum</name>
    <dbReference type="NCBI Taxonomy" id="2593663"/>
    <lineage>
        <taxon>Bacteria</taxon>
        <taxon>Bacillati</taxon>
        <taxon>Actinomycetota</taxon>
        <taxon>Actinomycetes</taxon>
        <taxon>Micrococcales</taxon>
        <taxon>Promicromonosporaceae</taxon>
        <taxon>Myceligenerans</taxon>
    </lineage>
</organism>
<dbReference type="InterPro" id="IPR051604">
    <property type="entry name" value="Ergot_Alk_Oxidoreductase"/>
</dbReference>
<dbReference type="InterPro" id="IPR036291">
    <property type="entry name" value="NAD(P)-bd_dom_sf"/>
</dbReference>
<dbReference type="SUPFAM" id="SSF51735">
    <property type="entry name" value="NAD(P)-binding Rossmann-fold domains"/>
    <property type="match status" value="1"/>
</dbReference>
<reference evidence="2 3" key="1">
    <citation type="journal article" date="2021" name="Arch. Microbiol.">
        <title>Myceligenerans indicum sp. nov., an actinobacterium isolated from mangrove sediment of Sundarbans, India.</title>
        <authorList>
            <person name="Asha K."/>
            <person name="Bhadury P."/>
        </authorList>
    </citation>
    <scope>NUCLEOTIDE SEQUENCE [LARGE SCALE GENOMIC DNA]</scope>
    <source>
        <strain evidence="2 3">I2</strain>
    </source>
</reference>
<feature type="domain" description="NmrA-like" evidence="1">
    <location>
        <begin position="7"/>
        <end position="226"/>
    </location>
</feature>
<dbReference type="InterPro" id="IPR008030">
    <property type="entry name" value="NmrA-like"/>
</dbReference>
<name>A0ABS1LPL6_9MICO</name>
<dbReference type="Gene3D" id="3.40.50.720">
    <property type="entry name" value="NAD(P)-binding Rossmann-like Domain"/>
    <property type="match status" value="1"/>
</dbReference>
<dbReference type="RefSeq" id="WP_201850095.1">
    <property type="nucleotide sequence ID" value="NZ_JABBYC010000048.1"/>
</dbReference>
<evidence type="ECO:0000313" key="2">
    <source>
        <dbReference type="EMBL" id="MBL0888232.1"/>
    </source>
</evidence>
<proteinExistence type="predicted"/>
<dbReference type="EMBL" id="JABBYC010000048">
    <property type="protein sequence ID" value="MBL0888232.1"/>
    <property type="molecule type" value="Genomic_DNA"/>
</dbReference>
<evidence type="ECO:0000313" key="3">
    <source>
        <dbReference type="Proteomes" id="UP000675409"/>
    </source>
</evidence>